<dbReference type="PANTHER" id="PTHR43451:SF1">
    <property type="entry name" value="ACETYLTRANSFERASE"/>
    <property type="match status" value="1"/>
</dbReference>
<dbReference type="EMBL" id="NOIG01000015">
    <property type="protein sequence ID" value="OYD47901.1"/>
    <property type="molecule type" value="Genomic_DNA"/>
</dbReference>
<accession>A0A235EFY5</accession>
<proteinExistence type="predicted"/>
<dbReference type="SUPFAM" id="SSF55729">
    <property type="entry name" value="Acyl-CoA N-acyltransferases (Nat)"/>
    <property type="match status" value="1"/>
</dbReference>
<organism evidence="2 3">
    <name type="scientific">Acidovorax kalamii</name>
    <dbReference type="NCBI Taxonomy" id="2004485"/>
    <lineage>
        <taxon>Bacteria</taxon>
        <taxon>Pseudomonadati</taxon>
        <taxon>Pseudomonadota</taxon>
        <taxon>Betaproteobacteria</taxon>
        <taxon>Burkholderiales</taxon>
        <taxon>Comamonadaceae</taxon>
        <taxon>Acidovorax</taxon>
    </lineage>
</organism>
<dbReference type="AlphaFoldDB" id="A0A235EFY5"/>
<keyword evidence="2" id="KW-0808">Transferase</keyword>
<protein>
    <submittedName>
        <fullName evidence="2">GNAT family N-acetyltransferase</fullName>
    </submittedName>
</protein>
<evidence type="ECO:0000259" key="1">
    <source>
        <dbReference type="PROSITE" id="PS51186"/>
    </source>
</evidence>
<keyword evidence="3" id="KW-1185">Reference proteome</keyword>
<evidence type="ECO:0000313" key="3">
    <source>
        <dbReference type="Proteomes" id="UP000215441"/>
    </source>
</evidence>
<dbReference type="RefSeq" id="WP_094291903.1">
    <property type="nucleotide sequence ID" value="NZ_NOIG01000015.1"/>
</dbReference>
<dbReference type="InterPro" id="IPR052564">
    <property type="entry name" value="N-acetyltrans/Recomb-assoc"/>
</dbReference>
<dbReference type="Gene3D" id="3.40.630.30">
    <property type="match status" value="1"/>
</dbReference>
<dbReference type="PANTHER" id="PTHR43451">
    <property type="entry name" value="ACETYLTRANSFERASE (GNAT) FAMILY PROTEIN"/>
    <property type="match status" value="1"/>
</dbReference>
<dbReference type="Pfam" id="PF13673">
    <property type="entry name" value="Acetyltransf_10"/>
    <property type="match status" value="1"/>
</dbReference>
<dbReference type="InterPro" id="IPR016181">
    <property type="entry name" value="Acyl_CoA_acyltransferase"/>
</dbReference>
<gene>
    <name evidence="2" type="ORF">CBY09_23085</name>
</gene>
<comment type="caution">
    <text evidence="2">The sequence shown here is derived from an EMBL/GenBank/DDBJ whole genome shotgun (WGS) entry which is preliminary data.</text>
</comment>
<dbReference type="CDD" id="cd04301">
    <property type="entry name" value="NAT_SF"/>
    <property type="match status" value="1"/>
</dbReference>
<dbReference type="GO" id="GO:0016747">
    <property type="term" value="F:acyltransferase activity, transferring groups other than amino-acyl groups"/>
    <property type="evidence" value="ECO:0007669"/>
    <property type="project" value="InterPro"/>
</dbReference>
<reference evidence="2 3" key="1">
    <citation type="submission" date="2017-07" db="EMBL/GenBank/DDBJ databases">
        <title>Acidovorax KNDSW TSA 6 genome sequence and assembly.</title>
        <authorList>
            <person name="Mayilraj S."/>
        </authorList>
    </citation>
    <scope>NUCLEOTIDE SEQUENCE [LARGE SCALE GENOMIC DNA]</scope>
    <source>
        <strain evidence="2 3">KNDSW-TSA6</strain>
    </source>
</reference>
<name>A0A235EFY5_9BURK</name>
<feature type="domain" description="N-acetyltransferase" evidence="1">
    <location>
        <begin position="5"/>
        <end position="158"/>
    </location>
</feature>
<sequence>MTPIVRIRPFRTGDAPALRAVFHASVHGLACHCYTPEQRGAWAPSEHDAAQWAARMQANQPFVAETDGGAIAGFADLQPGGYIDMFFVAPAFARQGVGHALMAHIHAQAAQQGLARLWADVSLAAEPFFAARGFAVETRQAVERAGVVLHNARMGKAL</sequence>
<dbReference type="Proteomes" id="UP000215441">
    <property type="component" value="Unassembled WGS sequence"/>
</dbReference>
<evidence type="ECO:0000313" key="2">
    <source>
        <dbReference type="EMBL" id="OYD47901.1"/>
    </source>
</evidence>
<dbReference type="InterPro" id="IPR000182">
    <property type="entry name" value="GNAT_dom"/>
</dbReference>
<dbReference type="OrthoDB" id="5355033at2"/>
<dbReference type="PROSITE" id="PS51186">
    <property type="entry name" value="GNAT"/>
    <property type="match status" value="1"/>
</dbReference>